<accession>A0A8X6YB94</accession>
<gene>
    <name evidence="1" type="ORF">TNIN_497491</name>
</gene>
<sequence length="146" mass="17113">MHSVRKKKLIQNRYKALKKFIYFRSGYGPGQSDQWYCSSSENERKSLFKSYKINPGYKNTETGFIKAMKLNIGYRGVLKYHSYHAGGIVDFDLFPDVRWNVRRCSGKKLAGEHAQMIREMLVDDNDAILKSEEERYPSWICVLQLT</sequence>
<proteinExistence type="predicted"/>
<evidence type="ECO:0000313" key="1">
    <source>
        <dbReference type="EMBL" id="GFY68937.1"/>
    </source>
</evidence>
<dbReference type="EMBL" id="BMAV01017351">
    <property type="protein sequence ID" value="GFY68937.1"/>
    <property type="molecule type" value="Genomic_DNA"/>
</dbReference>
<name>A0A8X6YB94_9ARAC</name>
<organism evidence="1 2">
    <name type="scientific">Trichonephila inaurata madagascariensis</name>
    <dbReference type="NCBI Taxonomy" id="2747483"/>
    <lineage>
        <taxon>Eukaryota</taxon>
        <taxon>Metazoa</taxon>
        <taxon>Ecdysozoa</taxon>
        <taxon>Arthropoda</taxon>
        <taxon>Chelicerata</taxon>
        <taxon>Arachnida</taxon>
        <taxon>Araneae</taxon>
        <taxon>Araneomorphae</taxon>
        <taxon>Entelegynae</taxon>
        <taxon>Araneoidea</taxon>
        <taxon>Nephilidae</taxon>
        <taxon>Trichonephila</taxon>
        <taxon>Trichonephila inaurata</taxon>
    </lineage>
</organism>
<dbReference type="AlphaFoldDB" id="A0A8X6YB94"/>
<protein>
    <submittedName>
        <fullName evidence="1">Uncharacterized protein</fullName>
    </submittedName>
</protein>
<keyword evidence="2" id="KW-1185">Reference proteome</keyword>
<dbReference type="Proteomes" id="UP000886998">
    <property type="component" value="Unassembled WGS sequence"/>
</dbReference>
<evidence type="ECO:0000313" key="2">
    <source>
        <dbReference type="Proteomes" id="UP000886998"/>
    </source>
</evidence>
<comment type="caution">
    <text evidence="1">The sequence shown here is derived from an EMBL/GenBank/DDBJ whole genome shotgun (WGS) entry which is preliminary data.</text>
</comment>
<reference evidence="1" key="1">
    <citation type="submission" date="2020-08" db="EMBL/GenBank/DDBJ databases">
        <title>Multicomponent nature underlies the extraordinary mechanical properties of spider dragline silk.</title>
        <authorList>
            <person name="Kono N."/>
            <person name="Nakamura H."/>
            <person name="Mori M."/>
            <person name="Yoshida Y."/>
            <person name="Ohtoshi R."/>
            <person name="Malay A.D."/>
            <person name="Moran D.A.P."/>
            <person name="Tomita M."/>
            <person name="Numata K."/>
            <person name="Arakawa K."/>
        </authorList>
    </citation>
    <scope>NUCLEOTIDE SEQUENCE</scope>
</reference>